<evidence type="ECO:0000256" key="1">
    <source>
        <dbReference type="SAM" id="Phobius"/>
    </source>
</evidence>
<keyword evidence="3" id="KW-1185">Reference proteome</keyword>
<dbReference type="PATRIC" id="fig|45071.6.peg.1611"/>
<accession>A0A1E5JQL3</accession>
<comment type="caution">
    <text evidence="2">The sequence shown here is derived from an EMBL/GenBank/DDBJ whole genome shotgun (WGS) entry which is preliminary data.</text>
</comment>
<keyword evidence="1" id="KW-0812">Transmembrane</keyword>
<name>A0A1E5JQL3_9GAMM</name>
<gene>
    <name evidence="2" type="ORF">lpari_02277</name>
</gene>
<dbReference type="OrthoDB" id="5654130at2"/>
<protein>
    <submittedName>
        <fullName evidence="2">Uncharacterized protein</fullName>
    </submittedName>
</protein>
<dbReference type="EMBL" id="LSOG01000062">
    <property type="protein sequence ID" value="OEH46809.1"/>
    <property type="molecule type" value="Genomic_DNA"/>
</dbReference>
<dbReference type="Proteomes" id="UP000095229">
    <property type="component" value="Unassembled WGS sequence"/>
</dbReference>
<keyword evidence="1" id="KW-0472">Membrane</keyword>
<feature type="transmembrane region" description="Helical" evidence="1">
    <location>
        <begin position="262"/>
        <end position="283"/>
    </location>
</feature>
<dbReference type="AlphaFoldDB" id="A0A1E5JQL3"/>
<keyword evidence="1" id="KW-1133">Transmembrane helix</keyword>
<sequence>MFDKSRSQLELYNNYIYHPGTHTLLSPVAGSRACELHLIYEYRNYFTSFQEAIYSNQRLNIIPIEYKEKADKISKGILAHYIKKYADAEITLENAVSWTQIGLTRTYLSDLENEWNTWCVQAIVSEIGSDTHISEGKYRPGYICALHELMHVEETPLGISRQEYEKYKDVVEVLTVTRTLILLDEVYKKTLDIPMDYIADYDNNFNLNGYVISQGKFANFYRALETKYGSLAEALVSDESLTFLGFPLHQYPDISMHVVREFMAVSGAVAILAGIVLLCFFSIPPLGALALVAGGAVLTLIGIGLFSSERKKESVESRMQNLEVPSLGGPSI</sequence>
<evidence type="ECO:0000313" key="3">
    <source>
        <dbReference type="Proteomes" id="UP000095229"/>
    </source>
</evidence>
<reference evidence="2 3" key="1">
    <citation type="submission" date="2016-02" db="EMBL/GenBank/DDBJ databases">
        <title>Secondary metabolites in Legionella.</title>
        <authorList>
            <person name="Tobias N.J."/>
            <person name="Bode H.B."/>
        </authorList>
    </citation>
    <scope>NUCLEOTIDE SEQUENCE [LARGE SCALE GENOMIC DNA]</scope>
    <source>
        <strain evidence="2 3">DSM 19216</strain>
    </source>
</reference>
<feature type="transmembrane region" description="Helical" evidence="1">
    <location>
        <begin position="289"/>
        <end position="308"/>
    </location>
</feature>
<organism evidence="2 3">
    <name type="scientific">Legionella parisiensis</name>
    <dbReference type="NCBI Taxonomy" id="45071"/>
    <lineage>
        <taxon>Bacteria</taxon>
        <taxon>Pseudomonadati</taxon>
        <taxon>Pseudomonadota</taxon>
        <taxon>Gammaproteobacteria</taxon>
        <taxon>Legionellales</taxon>
        <taxon>Legionellaceae</taxon>
        <taxon>Legionella</taxon>
    </lineage>
</organism>
<dbReference type="RefSeq" id="WP_058517372.1">
    <property type="nucleotide sequence ID" value="NZ_CAAAIE010000006.1"/>
</dbReference>
<proteinExistence type="predicted"/>
<evidence type="ECO:0000313" key="2">
    <source>
        <dbReference type="EMBL" id="OEH46809.1"/>
    </source>
</evidence>